<reference evidence="3" key="1">
    <citation type="submission" date="2021-01" db="EMBL/GenBank/DDBJ databases">
        <authorList>
            <person name="Corre E."/>
            <person name="Pelletier E."/>
            <person name="Niang G."/>
            <person name="Scheremetjew M."/>
            <person name="Finn R."/>
            <person name="Kale V."/>
            <person name="Holt S."/>
            <person name="Cochrane G."/>
            <person name="Meng A."/>
            <person name="Brown T."/>
            <person name="Cohen L."/>
        </authorList>
    </citation>
    <scope>NUCLEOTIDE SEQUENCE</scope>
    <source>
        <strain evidence="3">CCMP1594</strain>
    </source>
</reference>
<feature type="coiled-coil region" evidence="1">
    <location>
        <begin position="169"/>
        <end position="227"/>
    </location>
</feature>
<proteinExistence type="predicted"/>
<protein>
    <recommendedName>
        <fullName evidence="4">Trichohyalin-plectin-homology domain-containing protein</fullName>
    </recommendedName>
</protein>
<feature type="coiled-coil region" evidence="1">
    <location>
        <begin position="267"/>
        <end position="301"/>
    </location>
</feature>
<dbReference type="EMBL" id="HBJA01097785">
    <property type="protein sequence ID" value="CAE0822625.1"/>
    <property type="molecule type" value="Transcribed_RNA"/>
</dbReference>
<feature type="region of interest" description="Disordered" evidence="2">
    <location>
        <begin position="367"/>
        <end position="442"/>
    </location>
</feature>
<accession>A0A7S4G1X7</accession>
<organism evidence="3">
    <name type="scientific">Eutreptiella gymnastica</name>
    <dbReference type="NCBI Taxonomy" id="73025"/>
    <lineage>
        <taxon>Eukaryota</taxon>
        <taxon>Discoba</taxon>
        <taxon>Euglenozoa</taxon>
        <taxon>Euglenida</taxon>
        <taxon>Spirocuta</taxon>
        <taxon>Euglenophyceae</taxon>
        <taxon>Eutreptiales</taxon>
        <taxon>Eutreptiaceae</taxon>
        <taxon>Eutreptiella</taxon>
    </lineage>
</organism>
<keyword evidence="1" id="KW-0175">Coiled coil</keyword>
<gene>
    <name evidence="3" type="ORF">EGYM00163_LOCUS33826</name>
</gene>
<evidence type="ECO:0000256" key="1">
    <source>
        <dbReference type="SAM" id="Coils"/>
    </source>
</evidence>
<sequence length="500" mass="59040">MLHHPSVHMPEQPAGSTRSNRSAVRMNQLRDKMVLQIVQKLKKKYPQIIVDPRSIDLVKHELDMMMERGPIEASDLNRMAATLKASCEANMNTTHHKKANASMRLNADQTQEDHAAFAGTYPGSKAQDHDTMSKVGSFKDVSKLAQEVRSLPPLVQRRMVVKTLQDPWSKKIQEEQKEHERMLEMQKQRKQQMKAEQKQYLDAQVARREEQKNLEKERMKLLAAEEAHQRAIWKEEAELSARRRKEDVNHLMQDLVHQRQNALMKKQHDLEEKKRDEAEKVRRLQQEIRIEEQEKLHKREKVKEEINSFIAFNRGMKEAHDAEKKKAQEMDVIMLREYEAKLEQQERERQAHLKKISERQARQYAMADRVHQSLQELASADEEKAKREQEALERRQMDEETRRKEKKKEEQRKVKEVVARQIEEKEEAKRKAQEEAARLKEEVARSVKAAEEKEQQRKMQAKQFALQGLREIDKQLVTQHEQRFKPAQIKVGEVPPPGRV</sequence>
<feature type="region of interest" description="Disordered" evidence="2">
    <location>
        <begin position="1"/>
        <end position="22"/>
    </location>
</feature>
<evidence type="ECO:0008006" key="4">
    <source>
        <dbReference type="Google" id="ProtNLM"/>
    </source>
</evidence>
<evidence type="ECO:0000256" key="2">
    <source>
        <dbReference type="SAM" id="MobiDB-lite"/>
    </source>
</evidence>
<dbReference type="AlphaFoldDB" id="A0A7S4G1X7"/>
<name>A0A7S4G1X7_9EUGL</name>
<evidence type="ECO:0000313" key="3">
    <source>
        <dbReference type="EMBL" id="CAE0822625.1"/>
    </source>
</evidence>
<feature type="compositionally biased region" description="Basic and acidic residues" evidence="2">
    <location>
        <begin position="381"/>
        <end position="442"/>
    </location>
</feature>